<dbReference type="OrthoDB" id="2757250at2759"/>
<evidence type="ECO:0000313" key="1">
    <source>
        <dbReference type="EMBL" id="EPS99926.1"/>
    </source>
</evidence>
<dbReference type="Proteomes" id="UP000015241">
    <property type="component" value="Unassembled WGS sequence"/>
</dbReference>
<proteinExistence type="predicted"/>
<dbReference type="HOGENOM" id="CLU_983640_0_0_1"/>
<gene>
    <name evidence="1" type="ORF">FOMPIDRAFT_1050261</name>
</gene>
<name>S8E480_FOMSC</name>
<keyword evidence="2" id="KW-1185">Reference proteome</keyword>
<evidence type="ECO:0000313" key="2">
    <source>
        <dbReference type="Proteomes" id="UP000015241"/>
    </source>
</evidence>
<dbReference type="AlphaFoldDB" id="S8E480"/>
<dbReference type="InParanoid" id="S8E480"/>
<dbReference type="eggNOG" id="ENOG502SXU9">
    <property type="taxonomic scope" value="Eukaryota"/>
</dbReference>
<reference evidence="1 2" key="1">
    <citation type="journal article" date="2012" name="Science">
        <title>The Paleozoic origin of enzymatic lignin decomposition reconstructed from 31 fungal genomes.</title>
        <authorList>
            <person name="Floudas D."/>
            <person name="Binder M."/>
            <person name="Riley R."/>
            <person name="Barry K."/>
            <person name="Blanchette R.A."/>
            <person name="Henrissat B."/>
            <person name="Martinez A.T."/>
            <person name="Otillar R."/>
            <person name="Spatafora J.W."/>
            <person name="Yadav J.S."/>
            <person name="Aerts A."/>
            <person name="Benoit I."/>
            <person name="Boyd A."/>
            <person name="Carlson A."/>
            <person name="Copeland A."/>
            <person name="Coutinho P.M."/>
            <person name="de Vries R.P."/>
            <person name="Ferreira P."/>
            <person name="Findley K."/>
            <person name="Foster B."/>
            <person name="Gaskell J."/>
            <person name="Glotzer D."/>
            <person name="Gorecki P."/>
            <person name="Heitman J."/>
            <person name="Hesse C."/>
            <person name="Hori C."/>
            <person name="Igarashi K."/>
            <person name="Jurgens J.A."/>
            <person name="Kallen N."/>
            <person name="Kersten P."/>
            <person name="Kohler A."/>
            <person name="Kuees U."/>
            <person name="Kumar T.K.A."/>
            <person name="Kuo A."/>
            <person name="LaButti K."/>
            <person name="Larrondo L.F."/>
            <person name="Lindquist E."/>
            <person name="Ling A."/>
            <person name="Lombard V."/>
            <person name="Lucas S."/>
            <person name="Lundell T."/>
            <person name="Martin R."/>
            <person name="McLaughlin D.J."/>
            <person name="Morgenstern I."/>
            <person name="Morin E."/>
            <person name="Murat C."/>
            <person name="Nagy L.G."/>
            <person name="Nolan M."/>
            <person name="Ohm R.A."/>
            <person name="Patyshakuliyeva A."/>
            <person name="Rokas A."/>
            <person name="Ruiz-Duenas F.J."/>
            <person name="Sabat G."/>
            <person name="Salamov A."/>
            <person name="Samejima M."/>
            <person name="Schmutz J."/>
            <person name="Slot J.C."/>
            <person name="St John F."/>
            <person name="Stenlid J."/>
            <person name="Sun H."/>
            <person name="Sun S."/>
            <person name="Syed K."/>
            <person name="Tsang A."/>
            <person name="Wiebenga A."/>
            <person name="Young D."/>
            <person name="Pisabarro A."/>
            <person name="Eastwood D.C."/>
            <person name="Martin F."/>
            <person name="Cullen D."/>
            <person name="Grigoriev I.V."/>
            <person name="Hibbett D.S."/>
        </authorList>
    </citation>
    <scope>NUCLEOTIDE SEQUENCE</scope>
    <source>
        <strain evidence="2">FP-58527</strain>
    </source>
</reference>
<sequence>MLWQLIGELEKPENFRVLFGKKNKNENTSGDQKVTVYKCVAQAILPEGFAAHPNVYPEHIKSKIARHIKSMQSDFGVPEQFYIPPDGPNETTMAVARNIWDEIMVEFLLFARLHAIFATRPNVTPPAVITGVGPHGRQTIHYQPLSNEANINPQLRGDVPPAGPVAPAAPAPAPVPTPATAAVLAPAPTTPAAPVPATIPVPATPTAIHELAPAHAVAPSLLSLPYPFLYLRLLPFPCPFPCRCLLLFLVAWKAIPRKRGFKEMLTDVLAENMQFMKEQKLEE</sequence>
<protein>
    <submittedName>
        <fullName evidence="1">Uncharacterized protein</fullName>
    </submittedName>
</protein>
<organism evidence="1 2">
    <name type="scientific">Fomitopsis schrenkii</name>
    <name type="common">Brown rot fungus</name>
    <dbReference type="NCBI Taxonomy" id="2126942"/>
    <lineage>
        <taxon>Eukaryota</taxon>
        <taxon>Fungi</taxon>
        <taxon>Dikarya</taxon>
        <taxon>Basidiomycota</taxon>
        <taxon>Agaricomycotina</taxon>
        <taxon>Agaricomycetes</taxon>
        <taxon>Polyporales</taxon>
        <taxon>Fomitopsis</taxon>
    </lineage>
</organism>
<dbReference type="EMBL" id="KE504153">
    <property type="protein sequence ID" value="EPS99926.1"/>
    <property type="molecule type" value="Genomic_DNA"/>
</dbReference>
<accession>S8E480</accession>